<evidence type="ECO:0000313" key="2">
    <source>
        <dbReference type="EMBL" id="GID45392.1"/>
    </source>
</evidence>
<dbReference type="EMBL" id="BOMF01000051">
    <property type="protein sequence ID" value="GID45392.1"/>
    <property type="molecule type" value="Genomic_DNA"/>
</dbReference>
<evidence type="ECO:0000256" key="1">
    <source>
        <dbReference type="SAM" id="Phobius"/>
    </source>
</evidence>
<proteinExistence type="predicted"/>
<feature type="transmembrane region" description="Helical" evidence="1">
    <location>
        <begin position="12"/>
        <end position="33"/>
    </location>
</feature>
<accession>A0ABQ3WGN2</accession>
<name>A0ABQ3WGN2_9ACTN</name>
<reference evidence="2" key="1">
    <citation type="submission" date="2021-01" db="EMBL/GenBank/DDBJ databases">
        <title>Whole genome shotgun sequence of Actinoplanes capillaceus NBRC 16408.</title>
        <authorList>
            <person name="Komaki H."/>
            <person name="Tamura T."/>
        </authorList>
    </citation>
    <scope>NUCLEOTIDE SEQUENCE [LARGE SCALE GENOMIC DNA]</scope>
    <source>
        <strain evidence="2">NBRC 16408</strain>
    </source>
</reference>
<protein>
    <submittedName>
        <fullName evidence="2">Uncharacterized protein</fullName>
    </submittedName>
</protein>
<keyword evidence="1" id="KW-0472">Membrane</keyword>
<organism evidence="2">
    <name type="scientific">Actinoplanes campanulatus</name>
    <dbReference type="NCBI Taxonomy" id="113559"/>
    <lineage>
        <taxon>Bacteria</taxon>
        <taxon>Bacillati</taxon>
        <taxon>Actinomycetota</taxon>
        <taxon>Actinomycetes</taxon>
        <taxon>Micromonosporales</taxon>
        <taxon>Micromonosporaceae</taxon>
        <taxon>Actinoplanes</taxon>
    </lineage>
</organism>
<keyword evidence="1" id="KW-1133">Transmembrane helix</keyword>
<keyword evidence="1" id="KW-0812">Transmembrane</keyword>
<gene>
    <name evidence="2" type="ORF">Aca07nite_26670</name>
</gene>
<sequence>MSTRDTVGTETPAASAIAAIVTLPLPAATGALLTAGLSRLQLSEPGTGILPRSALARNAW</sequence>
<comment type="caution">
    <text evidence="2">The sequence shown here is derived from an EMBL/GenBank/DDBJ whole genome shotgun (WGS) entry which is preliminary data.</text>
</comment>